<dbReference type="EMBL" id="CP104694">
    <property type="protein sequence ID" value="UXI68438.1"/>
    <property type="molecule type" value="Genomic_DNA"/>
</dbReference>
<keyword evidence="3" id="KW-1185">Reference proteome</keyword>
<protein>
    <recommendedName>
        <fullName evidence="1">Hydrazine synthase alpha subunit middle domain-containing protein</fullName>
    </recommendedName>
</protein>
<proteinExistence type="predicted"/>
<evidence type="ECO:0000313" key="3">
    <source>
        <dbReference type="Proteomes" id="UP001064632"/>
    </source>
</evidence>
<gene>
    <name evidence="2" type="ORF">N4264_01945</name>
</gene>
<accession>A0ABY6BEH8</accession>
<dbReference type="Gene3D" id="2.120.10.30">
    <property type="entry name" value="TolB, C-terminal domain"/>
    <property type="match status" value="1"/>
</dbReference>
<dbReference type="InterPro" id="IPR040698">
    <property type="entry name" value="HZS_alpha_mid"/>
</dbReference>
<evidence type="ECO:0000259" key="1">
    <source>
        <dbReference type="Pfam" id="PF18582"/>
    </source>
</evidence>
<sequence>MRVGLLLVLLPWLALAQPAIDYDIVYVRQARHGDQTNTIWPEVFHPARLDPGADLMLRHPNGSEEVLVAGGTGGVTDPFVSFDAQWVYYSYFPDLRAESLNNQRDDLPEAGADIYRIHVATRQVQRLTFGEFTPNTGAGQWDESNPLDPPAPYNRLGYGILNLAPCPLPGGRVVFTSNRNGFEPPKGYTAPTLQLFVMDQDGRNVTPIAPMSISSALHPTILRDGRLMFSSHEDQGLRDTRNWGIWSIQPDGRGWKPVVSAFREGQAFHFMTQLGNEDLVVEDYYNLNNNGFGALYRMPYRPPAGQPSFHSALIAQNPEIARTMSDGTVYPFRMPFTPRGLYSITPFTTADDEAAPPGAGGTRVGKFTHPSAAPGNHLLVVWSPGPANDLDRPTPVPRYDAGLYLVPDGGIVTAPQQLVLIKNDPAYNEAWPRALVPYRAVHGVDQPDELAWLPNDGSADARLPAGTPLGMVGTSSFYKRESFPGWVTPWANTFDGLDAFNTAENGQSSNWVTQGSDAGKYSNSDIWAVRIVGMEPHTHRSYGPNQGRQFYSHAQERLRILGEIPLRKTSSGAPVLDVEGNPDTSFLARLTADAPFTFQTIDRNGMALNVAQTWHQVRPGEKRVDCGGCHAHSQAPLAFEQTAAAQPGFSTYDLSRQTPLLTRSAPGGDPSLRVEATAMHTVEFIRDIRPLLQRSCAGCHQGASPAGNLDLADTGDSNGLPGDYRRLAADADAQYGYPPLIGRWRQTNASRYIRMFQSRRSLLIWKLFGQRLDGWSNASHPTEAVPGNVATLPAGADPNAADLDYTGTAMPPPGSPVTPLSEEEKLRFVRWIDLGCPIDTGNAALGWFLDDLRPALTVSLPRPGFNALPVTQLRLGISDANSGIAAGTLSVRASFMVAGRAPGSELADLAAPVDADIRAIALGQPLPPMTDAWLRASVRDNQGNITRVEQRFSTSDRLFADGFN</sequence>
<dbReference type="SUPFAM" id="SSF48695">
    <property type="entry name" value="Multiheme cytochromes"/>
    <property type="match status" value="1"/>
</dbReference>
<organism evidence="2 3">
    <name type="scientific">Tahibacter amnicola</name>
    <dbReference type="NCBI Taxonomy" id="2976241"/>
    <lineage>
        <taxon>Bacteria</taxon>
        <taxon>Pseudomonadati</taxon>
        <taxon>Pseudomonadota</taxon>
        <taxon>Gammaproteobacteria</taxon>
        <taxon>Lysobacterales</taxon>
        <taxon>Rhodanobacteraceae</taxon>
        <taxon>Tahibacter</taxon>
    </lineage>
</organism>
<dbReference type="RefSeq" id="WP_261695398.1">
    <property type="nucleotide sequence ID" value="NZ_CP104694.1"/>
</dbReference>
<feature type="domain" description="Hydrazine synthase alpha subunit middle" evidence="1">
    <location>
        <begin position="575"/>
        <end position="630"/>
    </location>
</feature>
<dbReference type="Pfam" id="PF18582">
    <property type="entry name" value="HZS_alpha"/>
    <property type="match status" value="1"/>
</dbReference>
<dbReference type="InterPro" id="IPR011042">
    <property type="entry name" value="6-blade_b-propeller_TolB-like"/>
</dbReference>
<dbReference type="SUPFAM" id="SSF82171">
    <property type="entry name" value="DPP6 N-terminal domain-like"/>
    <property type="match status" value="1"/>
</dbReference>
<name>A0ABY6BEH8_9GAMM</name>
<dbReference type="InterPro" id="IPR036280">
    <property type="entry name" value="Multihaem_cyt_sf"/>
</dbReference>
<reference evidence="2" key="1">
    <citation type="submission" date="2022-09" db="EMBL/GenBank/DDBJ databases">
        <title>Tahibacter sp. nov., isolated from a fresh water.</title>
        <authorList>
            <person name="Baek J.H."/>
            <person name="Lee J.K."/>
            <person name="Kim J.M."/>
            <person name="Jeon C.O."/>
        </authorList>
    </citation>
    <scope>NUCLEOTIDE SEQUENCE</scope>
    <source>
        <strain evidence="2">W38</strain>
    </source>
</reference>
<dbReference type="Proteomes" id="UP001064632">
    <property type="component" value="Chromosome"/>
</dbReference>
<evidence type="ECO:0000313" key="2">
    <source>
        <dbReference type="EMBL" id="UXI68438.1"/>
    </source>
</evidence>